<keyword evidence="1" id="KW-0472">Membrane</keyword>
<accession>A0A820RTL9</accession>
<keyword evidence="1" id="KW-0812">Transmembrane</keyword>
<name>A0A820RTL9_9BILA</name>
<evidence type="ECO:0000313" key="3">
    <source>
        <dbReference type="Proteomes" id="UP000663868"/>
    </source>
</evidence>
<dbReference type="EMBL" id="CAJOBB010030342">
    <property type="protein sequence ID" value="CAF4443060.1"/>
    <property type="molecule type" value="Genomic_DNA"/>
</dbReference>
<organism evidence="2 3">
    <name type="scientific">Adineta steineri</name>
    <dbReference type="NCBI Taxonomy" id="433720"/>
    <lineage>
        <taxon>Eukaryota</taxon>
        <taxon>Metazoa</taxon>
        <taxon>Spiralia</taxon>
        <taxon>Gnathifera</taxon>
        <taxon>Rotifera</taxon>
        <taxon>Eurotatoria</taxon>
        <taxon>Bdelloidea</taxon>
        <taxon>Adinetida</taxon>
        <taxon>Adinetidae</taxon>
        <taxon>Adineta</taxon>
    </lineage>
</organism>
<keyword evidence="1" id="KW-1133">Transmembrane helix</keyword>
<gene>
    <name evidence="2" type="ORF">KXQ929_LOCUS53506</name>
</gene>
<reference evidence="2" key="1">
    <citation type="submission" date="2021-02" db="EMBL/GenBank/DDBJ databases">
        <authorList>
            <person name="Nowell W R."/>
        </authorList>
    </citation>
    <scope>NUCLEOTIDE SEQUENCE</scope>
</reference>
<proteinExistence type="predicted"/>
<dbReference type="Proteomes" id="UP000663868">
    <property type="component" value="Unassembled WGS sequence"/>
</dbReference>
<evidence type="ECO:0000256" key="1">
    <source>
        <dbReference type="SAM" id="Phobius"/>
    </source>
</evidence>
<protein>
    <submittedName>
        <fullName evidence="2">Uncharacterized protein</fullName>
    </submittedName>
</protein>
<feature type="transmembrane region" description="Helical" evidence="1">
    <location>
        <begin position="53"/>
        <end position="72"/>
    </location>
</feature>
<sequence length="101" mass="11553">MMATSSRTKTSRGRAVKTHQRYIADTLSPHLSPQTRTSSSISFDHNTFRTEHIFSFSYINFFLFIAANRVSVKRKKSKKSSVVSEEFEIDQVEGYDGNLGR</sequence>
<feature type="non-terminal residue" evidence="2">
    <location>
        <position position="101"/>
    </location>
</feature>
<dbReference type="AlphaFoldDB" id="A0A820RTL9"/>
<comment type="caution">
    <text evidence="2">The sequence shown here is derived from an EMBL/GenBank/DDBJ whole genome shotgun (WGS) entry which is preliminary data.</text>
</comment>
<evidence type="ECO:0000313" key="2">
    <source>
        <dbReference type="EMBL" id="CAF4443060.1"/>
    </source>
</evidence>